<feature type="domain" description="ABC transmembrane type-1" evidence="11">
    <location>
        <begin position="19"/>
        <end position="302"/>
    </location>
</feature>
<dbReference type="SUPFAM" id="SSF52540">
    <property type="entry name" value="P-loop containing nucleoside triphosphate hydrolases"/>
    <property type="match status" value="1"/>
</dbReference>
<dbReference type="GO" id="GO:0140359">
    <property type="term" value="F:ABC-type transporter activity"/>
    <property type="evidence" value="ECO:0007669"/>
    <property type="project" value="InterPro"/>
</dbReference>
<evidence type="ECO:0000313" key="13">
    <source>
        <dbReference type="Proteomes" id="UP000050514"/>
    </source>
</evidence>
<dbReference type="PROSITE" id="PS50929">
    <property type="entry name" value="ABC_TM1F"/>
    <property type="match status" value="1"/>
</dbReference>
<keyword evidence="6" id="KW-0067">ATP-binding</keyword>
<dbReference type="STRING" id="360411.AC812_00975"/>
<dbReference type="GO" id="GO:0042883">
    <property type="term" value="P:cysteine transport"/>
    <property type="evidence" value="ECO:0007669"/>
    <property type="project" value="InterPro"/>
</dbReference>
<dbReference type="PATRIC" id="fig|360411.5.peg.1293"/>
<gene>
    <name evidence="12" type="ORF">AC812_00975</name>
</gene>
<keyword evidence="13" id="KW-1185">Reference proteome</keyword>
<keyword evidence="8 9" id="KW-0472">Membrane</keyword>
<dbReference type="InterPro" id="IPR003439">
    <property type="entry name" value="ABC_transporter-like_ATP-bd"/>
</dbReference>
<dbReference type="FunFam" id="3.40.50.300:FF:000299">
    <property type="entry name" value="ABC transporter ATP-binding protein/permease"/>
    <property type="match status" value="1"/>
</dbReference>
<evidence type="ECO:0008006" key="14">
    <source>
        <dbReference type="Google" id="ProtNLM"/>
    </source>
</evidence>
<dbReference type="PROSITE" id="PS00211">
    <property type="entry name" value="ABC_TRANSPORTER_1"/>
    <property type="match status" value="1"/>
</dbReference>
<dbReference type="InterPro" id="IPR014216">
    <property type="entry name" value="ABC_transptr_CydD"/>
</dbReference>
<evidence type="ECO:0000313" key="12">
    <source>
        <dbReference type="EMBL" id="KPL78552.1"/>
    </source>
</evidence>
<feature type="domain" description="ABC transporter" evidence="10">
    <location>
        <begin position="337"/>
        <end position="572"/>
    </location>
</feature>
<dbReference type="Gene3D" id="1.20.1560.10">
    <property type="entry name" value="ABC transporter type 1, transmembrane domain"/>
    <property type="match status" value="1"/>
</dbReference>
<dbReference type="SMART" id="SM00382">
    <property type="entry name" value="AAA"/>
    <property type="match status" value="1"/>
</dbReference>
<keyword evidence="7 9" id="KW-1133">Transmembrane helix</keyword>
<dbReference type="InterPro" id="IPR036640">
    <property type="entry name" value="ABC1_TM_sf"/>
</dbReference>
<evidence type="ECO:0000256" key="3">
    <source>
        <dbReference type="ARBA" id="ARBA00022475"/>
    </source>
</evidence>
<dbReference type="Proteomes" id="UP000050514">
    <property type="component" value="Unassembled WGS sequence"/>
</dbReference>
<protein>
    <recommendedName>
        <fullName evidence="14">Thiol reductant ABC exporter subunit CydD</fullName>
    </recommendedName>
</protein>
<dbReference type="CDD" id="cd18584">
    <property type="entry name" value="ABC_6TM_AarD_CydD"/>
    <property type="match status" value="1"/>
</dbReference>
<dbReference type="PANTHER" id="PTHR24221:SF590">
    <property type="entry name" value="COMPONENT LINKED WITH THE ASSEMBLY OF CYTOCHROME' TRANSPORT TRANSMEMBRANE ATP-BINDING PROTEIN ABC TRANSPORTER CYDD-RELATED"/>
    <property type="match status" value="1"/>
</dbReference>
<feature type="transmembrane region" description="Helical" evidence="9">
    <location>
        <begin position="134"/>
        <end position="155"/>
    </location>
</feature>
<dbReference type="Pfam" id="PF00664">
    <property type="entry name" value="ABC_membrane"/>
    <property type="match status" value="1"/>
</dbReference>
<dbReference type="RefSeq" id="WP_082149145.1">
    <property type="nucleotide sequence ID" value="NZ_DF967971.1"/>
</dbReference>
<evidence type="ECO:0000256" key="2">
    <source>
        <dbReference type="ARBA" id="ARBA00022448"/>
    </source>
</evidence>
<dbReference type="AlphaFoldDB" id="A0A0P6XPH7"/>
<dbReference type="InterPro" id="IPR039421">
    <property type="entry name" value="Type_1_exporter"/>
</dbReference>
<sequence length="577" mass="64127">MKLDRRLLGLLGPERWLVVLIGSVSLAAAVLIVLQARMLSRILSAVFLNGGDLNEVLPWLGGLLVIGSLRSGAVGGIEVISGWLAIRIKDNLRRKFLNLLLDSSPSLVQQENSGEISNTFINGVEALDAYYSQYLPQLVVAAITPLTILLAVFPLDWLSGLVFLLTAPLIPFFMVLIGKGSENVTRRQWQALSRMSAFFLDTLQGLRELKQWNRSRGHAERISRVSEDYRKKTMEVLRVTFLSALVLELVATISTAVVAVQIGLRLLYGLMPFEQAFVVLLLAPEFYQPLRLLGQRFHAGMSGVSAANRIFGWIDSVPHLDKISTKTAPLFQSGGVIRFENVHFRFPERETAALRDLNFEIRYGESVALVGSSGSGKTTLASLMIGFIQPQQGHIWVNQHSLAEIDPRSWRRQIAWVGQRPYVIHGTLRDNLLLVAPQADELELKRAIQQARLDEVVGRLPDGLDTRIGEQGAKLSSGEIQRLALARAFLKNTPIVILDEPTAHLDASLEQVLEESILRLCTGRTVLMIAHRLPTVMRADRILVLQDGQVIEEGNHLQLIDQNGFYARLVQGYGGRL</sequence>
<dbReference type="InterPro" id="IPR027417">
    <property type="entry name" value="P-loop_NTPase"/>
</dbReference>
<dbReference type="InterPro" id="IPR017871">
    <property type="entry name" value="ABC_transporter-like_CS"/>
</dbReference>
<evidence type="ECO:0000256" key="9">
    <source>
        <dbReference type="SAM" id="Phobius"/>
    </source>
</evidence>
<reference evidence="12 13" key="1">
    <citation type="submission" date="2015-07" db="EMBL/GenBank/DDBJ databases">
        <title>Draft genome of Bellilinea caldifistulae DSM 17877.</title>
        <authorList>
            <person name="Hemp J."/>
            <person name="Ward L.M."/>
            <person name="Pace L.A."/>
            <person name="Fischer W.W."/>
        </authorList>
    </citation>
    <scope>NUCLEOTIDE SEQUENCE [LARGE SCALE GENOMIC DNA]</scope>
    <source>
        <strain evidence="12 13">GOMI-1</strain>
    </source>
</reference>
<comment type="caution">
    <text evidence="12">The sequence shown here is derived from an EMBL/GenBank/DDBJ whole genome shotgun (WGS) entry which is preliminary data.</text>
</comment>
<keyword evidence="5" id="KW-0547">Nucleotide-binding</keyword>
<evidence type="ECO:0000256" key="4">
    <source>
        <dbReference type="ARBA" id="ARBA00022692"/>
    </source>
</evidence>
<name>A0A0P6XPH7_9CHLR</name>
<dbReference type="NCBIfam" id="TIGR02857">
    <property type="entry name" value="CydD"/>
    <property type="match status" value="1"/>
</dbReference>
<dbReference type="GO" id="GO:0016887">
    <property type="term" value="F:ATP hydrolysis activity"/>
    <property type="evidence" value="ECO:0007669"/>
    <property type="project" value="InterPro"/>
</dbReference>
<comment type="subcellular location">
    <subcellularLocation>
        <location evidence="1">Cell membrane</location>
        <topology evidence="1">Multi-pass membrane protein</topology>
    </subcellularLocation>
</comment>
<dbReference type="Pfam" id="PF00005">
    <property type="entry name" value="ABC_tran"/>
    <property type="match status" value="1"/>
</dbReference>
<feature type="transmembrane region" description="Helical" evidence="9">
    <location>
        <begin position="161"/>
        <end position="178"/>
    </location>
</feature>
<dbReference type="PROSITE" id="PS50893">
    <property type="entry name" value="ABC_TRANSPORTER_2"/>
    <property type="match status" value="1"/>
</dbReference>
<evidence type="ECO:0000259" key="11">
    <source>
        <dbReference type="PROSITE" id="PS50929"/>
    </source>
</evidence>
<accession>A0A0P6XPH7</accession>
<dbReference type="OrthoDB" id="9762778at2"/>
<dbReference type="SUPFAM" id="SSF90123">
    <property type="entry name" value="ABC transporter transmembrane region"/>
    <property type="match status" value="1"/>
</dbReference>
<keyword evidence="3" id="KW-1003">Cell membrane</keyword>
<organism evidence="12 13">
    <name type="scientific">Bellilinea caldifistulae</name>
    <dbReference type="NCBI Taxonomy" id="360411"/>
    <lineage>
        <taxon>Bacteria</taxon>
        <taxon>Bacillati</taxon>
        <taxon>Chloroflexota</taxon>
        <taxon>Anaerolineae</taxon>
        <taxon>Anaerolineales</taxon>
        <taxon>Anaerolineaceae</taxon>
        <taxon>Bellilinea</taxon>
    </lineage>
</organism>
<dbReference type="GO" id="GO:0005524">
    <property type="term" value="F:ATP binding"/>
    <property type="evidence" value="ECO:0007669"/>
    <property type="project" value="UniProtKB-KW"/>
</dbReference>
<keyword evidence="2" id="KW-0813">Transport</keyword>
<keyword evidence="4 9" id="KW-0812">Transmembrane</keyword>
<evidence type="ECO:0000256" key="1">
    <source>
        <dbReference type="ARBA" id="ARBA00004651"/>
    </source>
</evidence>
<proteinExistence type="predicted"/>
<evidence type="ECO:0000256" key="8">
    <source>
        <dbReference type="ARBA" id="ARBA00023136"/>
    </source>
</evidence>
<dbReference type="Gene3D" id="3.40.50.300">
    <property type="entry name" value="P-loop containing nucleotide triphosphate hydrolases"/>
    <property type="match status" value="1"/>
</dbReference>
<evidence type="ECO:0000259" key="10">
    <source>
        <dbReference type="PROSITE" id="PS50893"/>
    </source>
</evidence>
<evidence type="ECO:0000256" key="6">
    <source>
        <dbReference type="ARBA" id="ARBA00022840"/>
    </source>
</evidence>
<feature type="transmembrane region" description="Helical" evidence="9">
    <location>
        <begin position="239"/>
        <end position="260"/>
    </location>
</feature>
<feature type="transmembrane region" description="Helical" evidence="9">
    <location>
        <begin position="16"/>
        <end position="36"/>
    </location>
</feature>
<dbReference type="GO" id="GO:0005886">
    <property type="term" value="C:plasma membrane"/>
    <property type="evidence" value="ECO:0007669"/>
    <property type="project" value="UniProtKB-SubCell"/>
</dbReference>
<evidence type="ECO:0000256" key="7">
    <source>
        <dbReference type="ARBA" id="ARBA00022989"/>
    </source>
</evidence>
<dbReference type="InterPro" id="IPR003593">
    <property type="entry name" value="AAA+_ATPase"/>
</dbReference>
<dbReference type="PANTHER" id="PTHR24221">
    <property type="entry name" value="ATP-BINDING CASSETTE SUB-FAMILY B"/>
    <property type="match status" value="1"/>
</dbReference>
<dbReference type="EMBL" id="LGHJ01000004">
    <property type="protein sequence ID" value="KPL78552.1"/>
    <property type="molecule type" value="Genomic_DNA"/>
</dbReference>
<dbReference type="InterPro" id="IPR011527">
    <property type="entry name" value="ABC1_TM_dom"/>
</dbReference>
<evidence type="ECO:0000256" key="5">
    <source>
        <dbReference type="ARBA" id="ARBA00022741"/>
    </source>
</evidence>